<name>A0A3B0XQ95_9ZZZZ</name>
<dbReference type="Gene3D" id="1.25.40.10">
    <property type="entry name" value="Tetratricopeptide repeat domain"/>
    <property type="match status" value="3"/>
</dbReference>
<dbReference type="AlphaFoldDB" id="A0A3B0XQ95"/>
<accession>A0A3B0XQ95</accession>
<sequence length="623" mass="71036">MAFISVVSAEQSINLELQSLKQQSLLLDRDLLLLEDKIKQPFSIYVSQKADAKFALETLTLKLDGKSLLVHRYTTNEHKALKKGGAQLIYKGTLTEGEHKLIAYYRSNKNYQGGGEFEFSKTASSQSIEIFIQKNKSKESRLQPKLFIKKTSATENIAPVLYRHLKYLKNSQPNKDILSQVMKAQKLKALGAYAIDTQLFKGQLYLEKGLHVEAGEIFKNIINNNKTAAKLRNEARFYLGKSYYHLGKNKEALAFLSTIREPISKNVRAEMQHLHSLILMSQGEYKKAAQYLRKNWWMAPDNWDIYARLNLGVALIHSGDAESGIDLIKKIGKKHFKDAEAKSLVDKANQSLGYLFLNQNEAEKARTYLEKVSLNGAYSNLALLGAGWASARLKQYNQAIVPWMELQKKDMRDIPVQESMLTVPYAFEKMGLLKKSVRFYQKSVKAYEKEQAELISSISALNSNQLKNELFKLKVTSDEAWLESIDNASATKSLRYIKQLIEDGVLFNFLLNFREAKFLKNNASEKINIISDIQTQLLKRAGSDNSETSNTNRDQIKFIQILTADLLKRSNQMQREANSNMQLIAQQMKTRSLSLLALRKDKLDVYLVQSRLALAQSYDRLNP</sequence>
<dbReference type="InterPro" id="IPR011990">
    <property type="entry name" value="TPR-like_helical_dom_sf"/>
</dbReference>
<proteinExistence type="predicted"/>
<gene>
    <name evidence="1" type="ORF">MNBD_GAMMA08-941</name>
</gene>
<protein>
    <submittedName>
        <fullName evidence="1">Uncharacterized protein</fullName>
    </submittedName>
</protein>
<evidence type="ECO:0000313" key="1">
    <source>
        <dbReference type="EMBL" id="VAW66283.1"/>
    </source>
</evidence>
<dbReference type="InterPro" id="IPR019734">
    <property type="entry name" value="TPR_rpt"/>
</dbReference>
<dbReference type="SUPFAM" id="SSF48452">
    <property type="entry name" value="TPR-like"/>
    <property type="match status" value="1"/>
</dbReference>
<dbReference type="EMBL" id="UOFH01000341">
    <property type="protein sequence ID" value="VAW66283.1"/>
    <property type="molecule type" value="Genomic_DNA"/>
</dbReference>
<reference evidence="1" key="1">
    <citation type="submission" date="2018-06" db="EMBL/GenBank/DDBJ databases">
        <authorList>
            <person name="Zhirakovskaya E."/>
        </authorList>
    </citation>
    <scope>NUCLEOTIDE SEQUENCE</scope>
</reference>
<dbReference type="Pfam" id="PF14559">
    <property type="entry name" value="TPR_19"/>
    <property type="match status" value="1"/>
</dbReference>
<organism evidence="1">
    <name type="scientific">hydrothermal vent metagenome</name>
    <dbReference type="NCBI Taxonomy" id="652676"/>
    <lineage>
        <taxon>unclassified sequences</taxon>
        <taxon>metagenomes</taxon>
        <taxon>ecological metagenomes</taxon>
    </lineage>
</organism>
<dbReference type="Pfam" id="PF13174">
    <property type="entry name" value="TPR_6"/>
    <property type="match status" value="1"/>
</dbReference>